<keyword evidence="2" id="KW-1133">Transmembrane helix</keyword>
<keyword evidence="2" id="KW-0812">Transmembrane</keyword>
<feature type="compositionally biased region" description="Basic and acidic residues" evidence="1">
    <location>
        <begin position="397"/>
        <end position="411"/>
    </location>
</feature>
<dbReference type="RefSeq" id="WP_055739116.1">
    <property type="nucleotide sequence ID" value="NZ_JAAIWL010000014.1"/>
</dbReference>
<evidence type="ECO:0000256" key="2">
    <source>
        <dbReference type="SAM" id="Phobius"/>
    </source>
</evidence>
<gene>
    <name evidence="3" type="ORF">AN964_07710</name>
</gene>
<dbReference type="PANTHER" id="PTHR35788:SF1">
    <property type="entry name" value="EXPORTED PROTEIN"/>
    <property type="match status" value="1"/>
</dbReference>
<dbReference type="STRING" id="157838.AN964_07710"/>
<evidence type="ECO:0000313" key="3">
    <source>
        <dbReference type="EMBL" id="KQL53389.1"/>
    </source>
</evidence>
<keyword evidence="2" id="KW-0472">Membrane</keyword>
<comment type="caution">
    <text evidence="3">The sequence shown here is derived from an EMBL/GenBank/DDBJ whole genome shotgun (WGS) entry which is preliminary data.</text>
</comment>
<dbReference type="Proteomes" id="UP000051888">
    <property type="component" value="Unassembled WGS sequence"/>
</dbReference>
<dbReference type="PATRIC" id="fig|157838.3.peg.1693"/>
<dbReference type="PANTHER" id="PTHR35788">
    <property type="entry name" value="EXPORTED PROTEIN-RELATED"/>
    <property type="match status" value="1"/>
</dbReference>
<dbReference type="Pfam" id="PF04294">
    <property type="entry name" value="VanW"/>
    <property type="match status" value="1"/>
</dbReference>
<dbReference type="AlphaFoldDB" id="A0A0Q3WUT2"/>
<organism evidence="3 4">
    <name type="scientific">Heyndrickxia shackletonii</name>
    <dbReference type="NCBI Taxonomy" id="157838"/>
    <lineage>
        <taxon>Bacteria</taxon>
        <taxon>Bacillati</taxon>
        <taxon>Bacillota</taxon>
        <taxon>Bacilli</taxon>
        <taxon>Bacillales</taxon>
        <taxon>Bacillaceae</taxon>
        <taxon>Heyndrickxia</taxon>
    </lineage>
</organism>
<dbReference type="InterPro" id="IPR052913">
    <property type="entry name" value="Glycopeptide_resist_protein"/>
</dbReference>
<evidence type="ECO:0008006" key="5">
    <source>
        <dbReference type="Google" id="ProtNLM"/>
    </source>
</evidence>
<reference evidence="3 4" key="1">
    <citation type="submission" date="2015-09" db="EMBL/GenBank/DDBJ databases">
        <title>Genome sequencing project for genomic taxonomy and phylogenomics of Bacillus-like bacteria.</title>
        <authorList>
            <person name="Liu B."/>
            <person name="Wang J."/>
            <person name="Zhu Y."/>
            <person name="Liu G."/>
            <person name="Chen Q."/>
            <person name="Chen Z."/>
            <person name="Lan J."/>
            <person name="Che J."/>
            <person name="Ge C."/>
            <person name="Shi H."/>
            <person name="Pan Z."/>
            <person name="Liu X."/>
        </authorList>
    </citation>
    <scope>NUCLEOTIDE SEQUENCE [LARGE SCALE GENOMIC DNA]</scope>
    <source>
        <strain evidence="3 4">LMG 18435</strain>
    </source>
</reference>
<feature type="region of interest" description="Disordered" evidence="1">
    <location>
        <begin position="381"/>
        <end position="411"/>
    </location>
</feature>
<feature type="transmembrane region" description="Helical" evidence="2">
    <location>
        <begin position="7"/>
        <end position="28"/>
    </location>
</feature>
<dbReference type="EMBL" id="LJJC01000004">
    <property type="protein sequence ID" value="KQL53389.1"/>
    <property type="molecule type" value="Genomic_DNA"/>
</dbReference>
<keyword evidence="4" id="KW-1185">Reference proteome</keyword>
<sequence length="411" mass="46726">MAKKNIVVFISIILCSTIFLIILSQLTVVPLSSVLSNEKDYLKNTKVGSVNISSLNSTNAEEKVNAQINNWKAKKKIQLSFLNKRVELPDNVFMFMVSDTFKSIQNGKENPLSVEINNNELVSLFRQLGMVSIIDEIDLSKLKAFLKQDAANLTLTDLDINMEKYLTGYDEMKQTVISSNEVVIYKPNFINNWLKEHKTIILKPNKLFSFQNTVKGLTDADSLGRLSSALYKAILQSNIQVVERNISQTKPDNIPLGFEANVQEDLDLKLYNPNSDEIKIISKKTAFNKMNISIIGPMSPLKYVISEEDEQVYPQRKILEYVPTKNLERTIKGKNGYSIEVYKEVYYQHQLLERVLVSNDFYLPKDDVEYKCISSSGNSLEMDNNQLAGDGNEVTEDNSKSENNVKTEEDK</sequence>
<proteinExistence type="predicted"/>
<name>A0A0Q3WUT2_9BACI</name>
<accession>A0A0Q3WUT2</accession>
<protein>
    <recommendedName>
        <fullName evidence="5">G5 domain-containing protein</fullName>
    </recommendedName>
</protein>
<evidence type="ECO:0000256" key="1">
    <source>
        <dbReference type="SAM" id="MobiDB-lite"/>
    </source>
</evidence>
<dbReference type="InterPro" id="IPR007391">
    <property type="entry name" value="Vancomycin_resist_VanW"/>
</dbReference>
<evidence type="ECO:0000313" key="4">
    <source>
        <dbReference type="Proteomes" id="UP000051888"/>
    </source>
</evidence>
<dbReference type="OrthoDB" id="2691125at2"/>